<sequence>MVKEKQYQEAYEKIEVPSEVVKQAIRKGVQRGTTIKHNKKPIWKVASIIAVVFMVALVSVSITFPSFAERLPIVGSIYDFFKEDNQEFVFKEYEDKSTGINVTEESNGVSVTITDAVYDRESITIAYKIKSEKDLGDGAVLSGNLEIEEIANTLNEGSMPPKKIGENEYAGLLIATLVTGQEADQIHVNWKGNTIISFDGDQQMRTSGNWSFEFTLDSLESKTQNFAENNYTSTTDGFSVELTRTTTTPISRDFHFKEQIDRDLDGWIEEEWDIILFDYKVYDDLGKEYDSIGLSSYGDKFDKGHRIRTTVIDEEATSLRIIPIVEIYDRKVNLVKEPFYLKPIHVPLNK</sequence>
<dbReference type="AlphaFoldDB" id="A0A1M5INQ0"/>
<evidence type="ECO:0000313" key="4">
    <source>
        <dbReference type="EMBL" id="SHG29871.1"/>
    </source>
</evidence>
<dbReference type="Gene3D" id="2.60.40.1640">
    <property type="entry name" value="Conserved domain protein"/>
    <property type="match status" value="1"/>
</dbReference>
<dbReference type="STRING" id="930117.SAMN05216225_102514"/>
<protein>
    <recommendedName>
        <fullName evidence="6">DUF4179 domain-containing protein</fullName>
    </recommendedName>
</protein>
<keyword evidence="5" id="KW-1185">Reference proteome</keyword>
<proteinExistence type="predicted"/>
<keyword evidence="1" id="KW-0472">Membrane</keyword>
<dbReference type="Pfam" id="PF18705">
    <property type="entry name" value="DUF5643"/>
    <property type="match status" value="1"/>
</dbReference>
<feature type="domain" description="DUF5643" evidence="3">
    <location>
        <begin position="230"/>
        <end position="338"/>
    </location>
</feature>
<keyword evidence="1" id="KW-0812">Transmembrane</keyword>
<feature type="transmembrane region" description="Helical" evidence="1">
    <location>
        <begin position="45"/>
        <end position="68"/>
    </location>
</feature>
<name>A0A1M5INQ0_9BACI</name>
<accession>A0A1M5INQ0</accession>
<keyword evidence="1" id="KW-1133">Transmembrane helix</keyword>
<dbReference type="Gene3D" id="2.60.40.1630">
    <property type="entry name" value="bacillus anthracis domain"/>
    <property type="match status" value="1"/>
</dbReference>
<organism evidence="4 5">
    <name type="scientific">Ornithinibacillus halophilus</name>
    <dbReference type="NCBI Taxonomy" id="930117"/>
    <lineage>
        <taxon>Bacteria</taxon>
        <taxon>Bacillati</taxon>
        <taxon>Bacillota</taxon>
        <taxon>Bacilli</taxon>
        <taxon>Bacillales</taxon>
        <taxon>Bacillaceae</taxon>
        <taxon>Ornithinibacillus</taxon>
    </lineage>
</organism>
<evidence type="ECO:0000259" key="3">
    <source>
        <dbReference type="Pfam" id="PF18705"/>
    </source>
</evidence>
<dbReference type="InterPro" id="IPR025436">
    <property type="entry name" value="DUF4179"/>
</dbReference>
<evidence type="ECO:0000259" key="2">
    <source>
        <dbReference type="Pfam" id="PF13786"/>
    </source>
</evidence>
<feature type="domain" description="DUF4179" evidence="2">
    <location>
        <begin position="38"/>
        <end position="131"/>
    </location>
</feature>
<evidence type="ECO:0000256" key="1">
    <source>
        <dbReference type="SAM" id="Phobius"/>
    </source>
</evidence>
<evidence type="ECO:0008006" key="6">
    <source>
        <dbReference type="Google" id="ProtNLM"/>
    </source>
</evidence>
<reference evidence="4 5" key="1">
    <citation type="submission" date="2016-11" db="EMBL/GenBank/DDBJ databases">
        <authorList>
            <person name="Jaros S."/>
            <person name="Januszkiewicz K."/>
            <person name="Wedrychowicz H."/>
        </authorList>
    </citation>
    <scope>NUCLEOTIDE SEQUENCE [LARGE SCALE GENOMIC DNA]</scope>
    <source>
        <strain evidence="4 5">IBRC-M 10683</strain>
    </source>
</reference>
<evidence type="ECO:0000313" key="5">
    <source>
        <dbReference type="Proteomes" id="UP000183988"/>
    </source>
</evidence>
<dbReference type="Proteomes" id="UP000183988">
    <property type="component" value="Unassembled WGS sequence"/>
</dbReference>
<dbReference type="EMBL" id="FQVW01000025">
    <property type="protein sequence ID" value="SHG29871.1"/>
    <property type="molecule type" value="Genomic_DNA"/>
</dbReference>
<dbReference type="Pfam" id="PF13786">
    <property type="entry name" value="DUF4179"/>
    <property type="match status" value="1"/>
</dbReference>
<gene>
    <name evidence="4" type="ORF">SAMN05216225_102514</name>
</gene>
<dbReference type="InterPro" id="IPR040680">
    <property type="entry name" value="DUF5643"/>
</dbReference>